<dbReference type="EMBL" id="UIVT01000001">
    <property type="protein sequence ID" value="SVP88202.1"/>
    <property type="molecule type" value="Genomic_DNA"/>
</dbReference>
<evidence type="ECO:0000256" key="1">
    <source>
        <dbReference type="SAM" id="MobiDB-lite"/>
    </source>
</evidence>
<gene>
    <name evidence="2" type="ORF">TAT_000007200</name>
    <name evidence="3" type="ORF">TAV_000007000</name>
</gene>
<name>A0A3B0MEI1_THEAN</name>
<proteinExistence type="predicted"/>
<dbReference type="VEuPathDB" id="PiroplasmaDB:TA19115"/>
<organism evidence="2">
    <name type="scientific">Theileria annulata</name>
    <dbReference type="NCBI Taxonomy" id="5874"/>
    <lineage>
        <taxon>Eukaryota</taxon>
        <taxon>Sar</taxon>
        <taxon>Alveolata</taxon>
        <taxon>Apicomplexa</taxon>
        <taxon>Aconoidasida</taxon>
        <taxon>Piroplasmida</taxon>
        <taxon>Theileriidae</taxon>
        <taxon>Theileria</taxon>
    </lineage>
</organism>
<feature type="compositionally biased region" description="Acidic residues" evidence="1">
    <location>
        <begin position="2297"/>
        <end position="2326"/>
    </location>
</feature>
<dbReference type="EMBL" id="UIVS01000001">
    <property type="protein sequence ID" value="SVP89381.1"/>
    <property type="molecule type" value="Genomic_DNA"/>
</dbReference>
<feature type="region of interest" description="Disordered" evidence="1">
    <location>
        <begin position="1234"/>
        <end position="1254"/>
    </location>
</feature>
<feature type="region of interest" description="Disordered" evidence="1">
    <location>
        <begin position="2284"/>
        <end position="2343"/>
    </location>
</feature>
<protein>
    <submittedName>
        <fullName evidence="2">SfiI-subtelomeric related protein family member, putative</fullName>
    </submittedName>
</protein>
<reference evidence="2" key="1">
    <citation type="submission" date="2018-07" db="EMBL/GenBank/DDBJ databases">
        <authorList>
            <person name="Quirk P.G."/>
            <person name="Krulwich T.A."/>
        </authorList>
    </citation>
    <scope>NUCLEOTIDE SEQUENCE</scope>
    <source>
        <strain evidence="2">Anand</strain>
    </source>
</reference>
<evidence type="ECO:0000313" key="3">
    <source>
        <dbReference type="EMBL" id="SVP89381.1"/>
    </source>
</evidence>
<dbReference type="Pfam" id="PF04385">
    <property type="entry name" value="FAINT"/>
    <property type="match status" value="4"/>
</dbReference>
<feature type="compositionally biased region" description="Low complexity" evidence="1">
    <location>
        <begin position="136"/>
        <end position="152"/>
    </location>
</feature>
<dbReference type="InterPro" id="IPR007480">
    <property type="entry name" value="DUF529"/>
</dbReference>
<evidence type="ECO:0000313" key="2">
    <source>
        <dbReference type="EMBL" id="SVP88202.1"/>
    </source>
</evidence>
<feature type="region of interest" description="Disordered" evidence="1">
    <location>
        <begin position="108"/>
        <end position="152"/>
    </location>
</feature>
<feature type="compositionally biased region" description="Basic and acidic residues" evidence="1">
    <location>
        <begin position="2334"/>
        <end position="2343"/>
    </location>
</feature>
<accession>A0A3B0MEI1</accession>
<sequence>MCQWPKLSTISLDTIVCIIVLQYLSVLSTPLPNLDPSNSTQILESSGLSLLSTDLLGDSTILSSDQYQVTKIDDIIKIHFNDNSECTEIISSNKTLWKKSSRSNQVLVDTSSVDIQPPNDSIDYNHESTESSIPETSDTNPTSSFDSSSHSSPEYLVLNKSVALLTMYDKRIFVYKSGVEWRSFSDIVPKVVSFDVSKKDNSHICNYSKSDKIITYTTKHNYLINKVNCNSLSWEASDNTEYVFRIVLDKGSGFSRCNNITLHLLNGSILHGVKGNLDILDKKDKKSDHKLSEKNVCISLDVDIRKSTTQFQHILEHDISTYRRNENFKFTKIKQGKTVIWSSSENKINNSKLRSLADSKDSDNYDSESDVCDFSKKVMFDGINLSVYVDCDIKHFQKSGSTWKQSGNKISLDINQQKSDFFFTFDCTCNVKTYKCNQNFVIDRVIESKKFGSPNVIWDSSGTHKSISGYMVVIKANLMSLYLSNEVLHFLKFENEWTRRTSELPVEGAMLINENYLHKSVTLASSTISPMNVEKKLDILRLFLYTSGNHSYTLKNDENKYTYTFSDKSYCFAIKYELDVFWMHSSVIARNYNPYSTDPYPEKIVVQIVDRTVSIIFKDYILDYIQLKGSWRLKDQPDIEPEYLYGPPEEKLTLITLNLDSTINTPVSYHIHDYFHTYTPKYGHGIDKITQGGNIIWEGKNNESAIKVVMINHPSSDQYLSILITNGNNLLLYKSANDMSWKHYTHNTKRFFSKIKMFSYEESGLEHLRLDHNHFKPDLRGMLFGVRFKPGIRCISLTHKDMPMWTHSDDAEFGHPKGLYFDLLTNKFNLINSDDQIKVLEIPEKPLIKLILDINTTQSTSEFEYTDKDGLVTYTPKDGHVFSKLAMGSTVFWESKDDCGTKVIFIDENKKYVSILLQNDTFAFLKLSEYKTWIDLTSLRYDVSKLKLIGENDVLLKPSQRTVTIDDHSFHYLFHDGVKCRKIMYEDDEVWNHSDDTQFADIKSFSLNLISNRFFLNNLGNDVKELDFIPTSSPEFVSAVTKITLDIDNTQSSSEYDYTLALGVKKFASKTGFVFKRIESSGNLIWEPKDPSVHSVRVALNDTSEKPNEHFLSVVDNNGGFLLFQKSISDNSWNDVTDSRHCLSELRFITENGVEMSMNQYTICLYYFSYSFAFDKGYDCSQIIYEDKVIWNNEDHPKFGSIKEVYLHMIPNKVFLRNHDDKYKRLHIPDLFGISTPTPKKTDSEETQQSTSSGVTPKIVIQAPVTTDKKTIVQEHATGKMMSLDIGQKESGENFEVIKKDNIATFTAKFGYGFNVVTHNGIEIWKTDDIENYSFKVIIDGVSTFRSTKNISLYLAKGDLKQFYKSDVWMEKSSKLTVDLKKIENTNEYGFSTEDIFTTIFTKYSYSINKLVHDNKVVWESQNDCDTNKAVFVQSINEEKFLAILMSSDILVLLHRPLKNKTWEDITDTRNSISDLKAFKDDDTELDSSQYKLELNEFSYGIKFNYIVKCSRIMYKDKVIYNYDGNKDFEFLRGIYLYLSSNRFYIVGRENVTKLLGGEKDLITLDVNKKQSTIEYQFVEKTNFSTFTYRDSFLFNKITYDNKLVWESDSDKDYSYKVVLDSGSGSSSLKNITVHLVSGNVFHFYKADRFYEKTKWVNKSKTLILDIDKFEGTLDYEYEHDLDDDKRTYIPMIGNIFYKILSSEMLFWDSKNNTEFVNRVVVEGTDSHTNFVILYLENKTLRYFHKIDGAWTSKIVVTLDISIDDDGNSFTYVEDYQKNIEAYTPREQRLFNRVIRSHVIFGFFSPSVVWETEDPEEYATKVITDGFTYASKNNVSIYHSNGNITHLTYYRGKWLRKSDKIIVDIGLEESTIEFDYEKGFFKTYSAKPGYSIIKVIESDKSKFSWIGDFFSSCYDHFTCCLDIYSIRCNSGCVASFSCSSDCCKSDCCYFDCDSECFISESSESCEVFWHAKNYNEYATEIKIIPYKSSEYLLVFVYESKFVLFHKGGKHRDWTDITETRYNLANLKFYKQYNDSDYTLVDSSQYKITYKNTSYIYTFKDDVECDLIKYNDKIVYIFNEDIGYPERIQYDIYRNTFYSFFPDNKWFEFYIDEEVKLITLRLDQKESTDEVDYVSLDGVGIYIPKVGYRFNSITEHRISSWHFDLIELQCLGFNLLKCECFNAEDDDDDDDDDEEEDEGLYEWELFGDSLFSFKCFYFGFCNIEISDEMLYQKIYPKISGLNLFKFGCRRAVDQLVWETKDPFEHATKVLLDASEEDQQTLTIHMTDGTTQIFTREDKDDDWEKEDDDDDKSTDDESETDNDSDNDENSNSVKQNNEDDIVKNK</sequence>